<dbReference type="Pfam" id="PF09172">
    <property type="entry name" value="Vit_open_b-sht"/>
    <property type="match status" value="1"/>
</dbReference>
<dbReference type="AlphaFoldDB" id="A0A3P8X4F2"/>
<dbReference type="InParanoid" id="A0A3P8X4F2"/>
<comment type="subcellular location">
    <subcellularLocation>
        <location evidence="1">Cytoplasm</location>
    </subcellularLocation>
    <subcellularLocation>
        <location evidence="2">Lipid droplet</location>
    </subcellularLocation>
    <subcellularLocation>
        <location evidence="3">Secreted</location>
    </subcellularLocation>
</comment>
<dbReference type="GO" id="GO:0034362">
    <property type="term" value="C:low-density lipoprotein particle"/>
    <property type="evidence" value="ECO:0007669"/>
    <property type="project" value="UniProtKB-KW"/>
</dbReference>
<protein>
    <recommendedName>
        <fullName evidence="20">Vitellogenin domain-containing protein</fullName>
    </recommendedName>
</protein>
<dbReference type="GO" id="GO:0005811">
    <property type="term" value="C:lipid droplet"/>
    <property type="evidence" value="ECO:0007669"/>
    <property type="project" value="UniProtKB-SubCell"/>
</dbReference>
<dbReference type="InterPro" id="IPR011030">
    <property type="entry name" value="Lipovitellin_superhlx_dom"/>
</dbReference>
<keyword evidence="18" id="KW-0850">VLDL</keyword>
<dbReference type="OMA" id="AVYNYIA"/>
<keyword evidence="17" id="KW-0753">Steroid metabolism</keyword>
<comment type="caution">
    <text evidence="19">Lacks conserved residue(s) required for the propagation of feature annotation.</text>
</comment>
<dbReference type="SMART" id="SM01169">
    <property type="entry name" value="DUF1943"/>
    <property type="match status" value="1"/>
</dbReference>
<evidence type="ECO:0000256" key="18">
    <source>
        <dbReference type="ARBA" id="ARBA00023313"/>
    </source>
</evidence>
<dbReference type="STRING" id="244447.ENSCSEP00000032636"/>
<dbReference type="PANTHER" id="PTHR13769:SF1">
    <property type="entry name" value="APOLIPOPROTEIN B-100"/>
    <property type="match status" value="1"/>
</dbReference>
<reference evidence="21" key="3">
    <citation type="submission" date="2025-09" db="UniProtKB">
        <authorList>
            <consortium name="Ensembl"/>
        </authorList>
    </citation>
    <scope>IDENTIFICATION</scope>
</reference>
<reference evidence="21" key="2">
    <citation type="submission" date="2025-08" db="UniProtKB">
        <authorList>
            <consortium name="Ensembl"/>
        </authorList>
    </citation>
    <scope>IDENTIFICATION</scope>
</reference>
<evidence type="ECO:0000256" key="17">
    <source>
        <dbReference type="ARBA" id="ARBA00023221"/>
    </source>
</evidence>
<dbReference type="Gene3D" id="2.20.50.20">
    <property type="entry name" value="Lipovitellin. Chain A, domain 3"/>
    <property type="match status" value="1"/>
</dbReference>
<keyword evidence="13" id="KW-0445">Lipid transport</keyword>
<reference evidence="21 22" key="1">
    <citation type="journal article" date="2014" name="Nat. Genet.">
        <title>Whole-genome sequence of a flatfish provides insights into ZW sex chromosome evolution and adaptation to a benthic lifestyle.</title>
        <authorList>
            <person name="Chen S."/>
            <person name="Zhang G."/>
            <person name="Shao C."/>
            <person name="Huang Q."/>
            <person name="Liu G."/>
            <person name="Zhang P."/>
            <person name="Song W."/>
            <person name="An N."/>
            <person name="Chalopin D."/>
            <person name="Volff J.N."/>
            <person name="Hong Y."/>
            <person name="Li Q."/>
            <person name="Sha Z."/>
            <person name="Zhou H."/>
            <person name="Xie M."/>
            <person name="Yu Q."/>
            <person name="Liu Y."/>
            <person name="Xiang H."/>
            <person name="Wang N."/>
            <person name="Wu K."/>
            <person name="Yang C."/>
            <person name="Zhou Q."/>
            <person name="Liao X."/>
            <person name="Yang L."/>
            <person name="Hu Q."/>
            <person name="Zhang J."/>
            <person name="Meng L."/>
            <person name="Jin L."/>
            <person name="Tian Y."/>
            <person name="Lian J."/>
            <person name="Yang J."/>
            <person name="Miao G."/>
            <person name="Liu S."/>
            <person name="Liang Z."/>
            <person name="Yan F."/>
            <person name="Li Y."/>
            <person name="Sun B."/>
            <person name="Zhang H."/>
            <person name="Zhang J."/>
            <person name="Zhu Y."/>
            <person name="Du M."/>
            <person name="Zhao Y."/>
            <person name="Schartl M."/>
            <person name="Tang Q."/>
            <person name="Wang J."/>
        </authorList>
    </citation>
    <scope>NUCLEOTIDE SEQUENCE</scope>
</reference>
<sequence>ESFSGAIGTDTLSGPKVSCKVLDVPQTCRFILSTTDCSLSSISALDAEGRPVYRPAVGSEAFKDAMAKNVLKIAIDGEDHVQLYPEDKEPENILNIKRGIINALLSPEVVEDVTRDMPTVYGTCPSTITVKDTDSGVTVLRDVHKCSAVDAKKMHTSPLALITGMEFRLSRMISSKQTCDYKFDNQKKVMTHCSCTEKHLFQPLSSQGSHGLTADVKQTLVLRDTIKINDRTFEPSKHLFHQNKDSVIMTLQRLSSLSQTPDGQERAGLFNNLLSELRGLKTEALTSAAVEMMEISGSLTVQALVQCGTPECTGAFLKVLKTFDNGPVAVDATVYALGMLQGPSDSMVMDMLDMARHRKSRPVMYALVYKFITSILGTDCAGEKELTYLTLRVLGNIGDVMEAVDPAIKNTLVKCMRQPATTLSVQLAAIQAFRLTRPCLLFSLQVRSNLRRVSQYPNGAVQKRLAAYLVLMKNPLEGDMEMVKKLLLKEQNTQVKTFVSSHIYNIISSTDPDLQMIREAVQDIDIYTDNDFRNSQNYNLSLGYESVQAAVFSNIIFDPSSQLPREVMLETTLKAFGFYANIWEVGMEGKGFEPSIEALFGNNGFFPDTVSKAIYWAEDKMPPNMKEVLEKWVAPFKTPGQKEIVRNFNKLMKDLQSQESPEAIAYLRSMGEELGYIKAADLKSMSKLLLSPSPSPSTRFSIQMAKCPCMDSTEARSTASSS</sequence>
<dbReference type="PROSITE" id="PS51211">
    <property type="entry name" value="VITELLOGENIN"/>
    <property type="match status" value="1"/>
</dbReference>
<proteinExistence type="predicted"/>
<evidence type="ECO:0000256" key="5">
    <source>
        <dbReference type="ARBA" id="ARBA00022490"/>
    </source>
</evidence>
<dbReference type="SUPFAM" id="SSF56968">
    <property type="entry name" value="Lipovitellin-phosvitin complex, beta-sheet shell regions"/>
    <property type="match status" value="2"/>
</dbReference>
<evidence type="ECO:0000256" key="10">
    <source>
        <dbReference type="ARBA" id="ARBA00022677"/>
    </source>
</evidence>
<dbReference type="GO" id="GO:0120020">
    <property type="term" value="F:cholesterol transfer activity"/>
    <property type="evidence" value="ECO:0007669"/>
    <property type="project" value="TreeGrafter"/>
</dbReference>
<dbReference type="InterPro" id="IPR015819">
    <property type="entry name" value="Lipid_transp_b-sht_shell"/>
</dbReference>
<keyword evidence="15" id="KW-1207">Sterol metabolism</keyword>
<keyword evidence="22" id="KW-1185">Reference proteome</keyword>
<dbReference type="GO" id="GO:0042953">
    <property type="term" value="P:lipoprotein transport"/>
    <property type="evidence" value="ECO:0007669"/>
    <property type="project" value="TreeGrafter"/>
</dbReference>
<evidence type="ECO:0000256" key="14">
    <source>
        <dbReference type="ARBA" id="ARBA00023098"/>
    </source>
</evidence>
<evidence type="ECO:0000256" key="8">
    <source>
        <dbReference type="ARBA" id="ARBA00022548"/>
    </source>
</evidence>
<dbReference type="GO" id="GO:0005737">
    <property type="term" value="C:cytoplasm"/>
    <property type="evidence" value="ECO:0007669"/>
    <property type="project" value="UniProtKB-SubCell"/>
</dbReference>
<dbReference type="Proteomes" id="UP000265120">
    <property type="component" value="Chromosome 7"/>
</dbReference>
<keyword evidence="4" id="KW-0813">Transport</keyword>
<keyword evidence="5" id="KW-0963">Cytoplasm</keyword>
<dbReference type="SUPFAM" id="SSF48431">
    <property type="entry name" value="Lipovitellin-phosvitin complex, superhelical domain"/>
    <property type="match status" value="1"/>
</dbReference>
<keyword evidence="11" id="KW-0427">LDL</keyword>
<evidence type="ECO:0000256" key="13">
    <source>
        <dbReference type="ARBA" id="ARBA00023055"/>
    </source>
</evidence>
<evidence type="ECO:0000256" key="3">
    <source>
        <dbReference type="ARBA" id="ARBA00004613"/>
    </source>
</evidence>
<accession>A0A3P8X4F2</accession>
<keyword evidence="9" id="KW-0358">Heparin-binding</keyword>
<keyword evidence="7" id="KW-0964">Secreted</keyword>
<keyword evidence="6" id="KW-0162">Chylomicron</keyword>
<dbReference type="InterPro" id="IPR015255">
    <property type="entry name" value="Vitellinogen_open_b-sht"/>
</dbReference>
<dbReference type="GO" id="GO:0034359">
    <property type="term" value="C:mature chylomicron"/>
    <property type="evidence" value="ECO:0007669"/>
    <property type="project" value="TreeGrafter"/>
</dbReference>
<evidence type="ECO:0000256" key="11">
    <source>
        <dbReference type="ARBA" id="ARBA00022710"/>
    </source>
</evidence>
<dbReference type="Ensembl" id="ENSCSET00000033057.1">
    <property type="protein sequence ID" value="ENSCSEP00000032636.1"/>
    <property type="gene ID" value="ENSCSEG00000020940.1"/>
</dbReference>
<keyword evidence="16" id="KW-0325">Glycoprotein</keyword>
<evidence type="ECO:0000313" key="22">
    <source>
        <dbReference type="Proteomes" id="UP000265120"/>
    </source>
</evidence>
<dbReference type="InterPro" id="IPR015817">
    <property type="entry name" value="Vitellinogen_open_b-sht_sub1"/>
</dbReference>
<evidence type="ECO:0000256" key="2">
    <source>
        <dbReference type="ARBA" id="ARBA00004502"/>
    </source>
</evidence>
<evidence type="ECO:0000256" key="4">
    <source>
        <dbReference type="ARBA" id="ARBA00022448"/>
    </source>
</evidence>
<dbReference type="GO" id="GO:0030301">
    <property type="term" value="P:cholesterol transport"/>
    <property type="evidence" value="ECO:0007669"/>
    <property type="project" value="TreeGrafter"/>
</dbReference>
<dbReference type="PANTHER" id="PTHR13769">
    <property type="entry name" value="APOLIPOPROTEIN B"/>
    <property type="match status" value="1"/>
</dbReference>
<evidence type="ECO:0000256" key="19">
    <source>
        <dbReference type="PROSITE-ProRule" id="PRU00557"/>
    </source>
</evidence>
<dbReference type="Pfam" id="PF01347">
    <property type="entry name" value="Vitellogenin_N"/>
    <property type="match status" value="2"/>
</dbReference>
<evidence type="ECO:0000256" key="7">
    <source>
        <dbReference type="ARBA" id="ARBA00022525"/>
    </source>
</evidence>
<dbReference type="Gene3D" id="2.30.230.10">
    <property type="entry name" value="Lipovitellin, beta-sheet shell regions, chain A"/>
    <property type="match status" value="1"/>
</dbReference>
<evidence type="ECO:0000259" key="20">
    <source>
        <dbReference type="PROSITE" id="PS51211"/>
    </source>
</evidence>
<evidence type="ECO:0000256" key="15">
    <source>
        <dbReference type="ARBA" id="ARBA00023166"/>
    </source>
</evidence>
<dbReference type="GeneTree" id="ENSGT00590000083139"/>
<dbReference type="InterPro" id="IPR015816">
    <property type="entry name" value="Vitellinogen_b-sht_N"/>
</dbReference>
<evidence type="ECO:0000256" key="9">
    <source>
        <dbReference type="ARBA" id="ARBA00022674"/>
    </source>
</evidence>
<name>A0A3P8X4F2_CYNSE</name>
<dbReference type="GO" id="GO:0008201">
    <property type="term" value="F:heparin binding"/>
    <property type="evidence" value="ECO:0007669"/>
    <property type="project" value="UniProtKB-KW"/>
</dbReference>
<keyword evidence="14" id="KW-0443">Lipid metabolism</keyword>
<dbReference type="GO" id="GO:0034361">
    <property type="term" value="C:very-low-density lipoprotein particle"/>
    <property type="evidence" value="ECO:0007669"/>
    <property type="project" value="UniProtKB-KW"/>
</dbReference>
<dbReference type="GO" id="GO:0008203">
    <property type="term" value="P:cholesterol metabolic process"/>
    <property type="evidence" value="ECO:0007669"/>
    <property type="project" value="UniProtKB-KW"/>
</dbReference>
<evidence type="ECO:0000256" key="6">
    <source>
        <dbReference type="ARBA" id="ARBA00022513"/>
    </source>
</evidence>
<dbReference type="Gene3D" id="1.25.10.20">
    <property type="entry name" value="Vitellinogen, superhelical"/>
    <property type="match status" value="2"/>
</dbReference>
<evidence type="ECO:0000313" key="21">
    <source>
        <dbReference type="Ensembl" id="ENSCSEP00000032636.1"/>
    </source>
</evidence>
<dbReference type="SMART" id="SM00638">
    <property type="entry name" value="LPD_N"/>
    <property type="match status" value="1"/>
</dbReference>
<dbReference type="GO" id="GO:0050750">
    <property type="term" value="F:low-density lipoprotein particle receptor binding"/>
    <property type="evidence" value="ECO:0007669"/>
    <property type="project" value="TreeGrafter"/>
</dbReference>
<feature type="domain" description="Vitellogenin" evidence="20">
    <location>
        <begin position="1"/>
        <end position="567"/>
    </location>
</feature>
<evidence type="ECO:0000256" key="16">
    <source>
        <dbReference type="ARBA" id="ARBA00023180"/>
    </source>
</evidence>
<organism evidence="21 22">
    <name type="scientific">Cynoglossus semilaevis</name>
    <name type="common">Tongue sole</name>
    <dbReference type="NCBI Taxonomy" id="244447"/>
    <lineage>
        <taxon>Eukaryota</taxon>
        <taxon>Metazoa</taxon>
        <taxon>Chordata</taxon>
        <taxon>Craniata</taxon>
        <taxon>Vertebrata</taxon>
        <taxon>Euteleostomi</taxon>
        <taxon>Actinopterygii</taxon>
        <taxon>Neopterygii</taxon>
        <taxon>Teleostei</taxon>
        <taxon>Neoteleostei</taxon>
        <taxon>Acanthomorphata</taxon>
        <taxon>Carangaria</taxon>
        <taxon>Pleuronectiformes</taxon>
        <taxon>Pleuronectoidei</taxon>
        <taxon>Cynoglossidae</taxon>
        <taxon>Cynoglossinae</taxon>
        <taxon>Cynoglossus</taxon>
    </lineage>
</organism>
<keyword evidence="10" id="KW-0551">Lipid droplet</keyword>
<dbReference type="GO" id="GO:0042632">
    <property type="term" value="P:cholesterol homeostasis"/>
    <property type="evidence" value="ECO:0007669"/>
    <property type="project" value="TreeGrafter"/>
</dbReference>
<keyword evidence="8" id="KW-0153">Cholesterol metabolism</keyword>
<evidence type="ECO:0000256" key="12">
    <source>
        <dbReference type="ARBA" id="ARBA00022729"/>
    </source>
</evidence>
<evidence type="ECO:0000256" key="1">
    <source>
        <dbReference type="ARBA" id="ARBA00004496"/>
    </source>
</evidence>
<keyword evidence="12" id="KW-0732">Signal</keyword>
<dbReference type="InterPro" id="IPR001747">
    <property type="entry name" value="Vitellogenin_N"/>
</dbReference>
<dbReference type="GO" id="GO:0006642">
    <property type="term" value="P:triglyceride mobilization"/>
    <property type="evidence" value="ECO:0007669"/>
    <property type="project" value="TreeGrafter"/>
</dbReference>
<dbReference type="InterPro" id="IPR052418">
    <property type="entry name" value="Apolipoprotein_B"/>
</dbReference>